<name>A0A0G1S2I6_9BACT</name>
<comment type="caution">
    <text evidence="10">The sequence shown here is derived from an EMBL/GenBank/DDBJ whole genome shotgun (WGS) entry which is preliminary data.</text>
</comment>
<keyword evidence="4" id="KW-0997">Cell inner membrane</keyword>
<feature type="transmembrane region" description="Helical" evidence="8">
    <location>
        <begin position="221"/>
        <end position="239"/>
    </location>
</feature>
<evidence type="ECO:0000256" key="5">
    <source>
        <dbReference type="ARBA" id="ARBA00022692"/>
    </source>
</evidence>
<keyword evidence="3" id="KW-1003">Cell membrane</keyword>
<comment type="similarity">
    <text evidence="2">Belongs to the GSP F family.</text>
</comment>
<dbReference type="Pfam" id="PF00482">
    <property type="entry name" value="T2SSF"/>
    <property type="match status" value="2"/>
</dbReference>
<dbReference type="Gene3D" id="1.20.81.30">
    <property type="entry name" value="Type II secretion system (T2SS), domain F"/>
    <property type="match status" value="2"/>
</dbReference>
<sequence length="400" mass="44195">MKYRYTAKDSSGRTIRGTVEGGSPKVAAEALKRDQLFPINFSEIKPFVDFSAIFEIWGKVKYNDLANFTRQLSTMITAGLPLTDALNLLKAQSPPGLSGVVGALLTDIQGGLSLSSSMTRHPSVFSKVYVALVKAGEAAGVMENVLNRLADNSEKTREFTSKVKGAMVYPAIILMGMVGVMFLMMWLVIPKITDLYADFNAELPLATRAIMWLSDAFTTYWWLWGSLLFLGMYGLRAFMATETGIRKWDTLKYRIPITGELTRQVMLTELSRTLSLLIGSGISVIDALNIVADALGNVMVEKDVRRIARQVEKGFPISIAFSESEIFPPVMGQMIAVGEETGKIDEVLFKLSKYFELESEQKIKGLTTAIEPLILIVLAIGVGFLMYAVVMPIYSITNQF</sequence>
<evidence type="ECO:0000256" key="7">
    <source>
        <dbReference type="ARBA" id="ARBA00023136"/>
    </source>
</evidence>
<dbReference type="FunFam" id="1.20.81.30:FF:000001">
    <property type="entry name" value="Type II secretion system protein F"/>
    <property type="match status" value="2"/>
</dbReference>
<organism evidence="10 11">
    <name type="scientific">Candidatus Amesbacteria bacterium GW2011_GWA1_47_16</name>
    <dbReference type="NCBI Taxonomy" id="1618353"/>
    <lineage>
        <taxon>Bacteria</taxon>
        <taxon>Candidatus Amesiibacteriota</taxon>
    </lineage>
</organism>
<feature type="domain" description="Type II secretion system protein GspF" evidence="9">
    <location>
        <begin position="271"/>
        <end position="392"/>
    </location>
</feature>
<evidence type="ECO:0000256" key="4">
    <source>
        <dbReference type="ARBA" id="ARBA00022519"/>
    </source>
</evidence>
<dbReference type="InterPro" id="IPR042094">
    <property type="entry name" value="T2SS_GspF_sf"/>
</dbReference>
<evidence type="ECO:0000256" key="3">
    <source>
        <dbReference type="ARBA" id="ARBA00022475"/>
    </source>
</evidence>
<evidence type="ECO:0000259" key="9">
    <source>
        <dbReference type="Pfam" id="PF00482"/>
    </source>
</evidence>
<dbReference type="GO" id="GO:0005886">
    <property type="term" value="C:plasma membrane"/>
    <property type="evidence" value="ECO:0007669"/>
    <property type="project" value="UniProtKB-SubCell"/>
</dbReference>
<keyword evidence="7 8" id="KW-0472">Membrane</keyword>
<dbReference type="Proteomes" id="UP000034364">
    <property type="component" value="Unassembled WGS sequence"/>
</dbReference>
<feature type="domain" description="Type II secretion system protein GspF" evidence="9">
    <location>
        <begin position="68"/>
        <end position="190"/>
    </location>
</feature>
<protein>
    <submittedName>
        <fullName evidence="10">Pilin biogenesis protein</fullName>
    </submittedName>
</protein>
<dbReference type="PATRIC" id="fig|1618353.3.peg.698"/>
<feature type="transmembrane region" description="Helical" evidence="8">
    <location>
        <begin position="167"/>
        <end position="189"/>
    </location>
</feature>
<dbReference type="PANTHER" id="PTHR30012">
    <property type="entry name" value="GENERAL SECRETION PATHWAY PROTEIN"/>
    <property type="match status" value="1"/>
</dbReference>
<dbReference type="PANTHER" id="PTHR30012:SF0">
    <property type="entry name" value="TYPE II SECRETION SYSTEM PROTEIN F-RELATED"/>
    <property type="match status" value="1"/>
</dbReference>
<evidence type="ECO:0000256" key="6">
    <source>
        <dbReference type="ARBA" id="ARBA00022989"/>
    </source>
</evidence>
<evidence type="ECO:0000256" key="1">
    <source>
        <dbReference type="ARBA" id="ARBA00004429"/>
    </source>
</evidence>
<dbReference type="PRINTS" id="PR00812">
    <property type="entry name" value="BCTERIALGSPF"/>
</dbReference>
<dbReference type="EMBL" id="LCNV01000019">
    <property type="protein sequence ID" value="KKU63684.1"/>
    <property type="molecule type" value="Genomic_DNA"/>
</dbReference>
<gene>
    <name evidence="10" type="ORF">UX87_C0019G0051</name>
</gene>
<evidence type="ECO:0000256" key="8">
    <source>
        <dbReference type="SAM" id="Phobius"/>
    </source>
</evidence>
<dbReference type="AlphaFoldDB" id="A0A0G1S2I6"/>
<feature type="transmembrane region" description="Helical" evidence="8">
    <location>
        <begin position="373"/>
        <end position="394"/>
    </location>
</feature>
<evidence type="ECO:0000256" key="2">
    <source>
        <dbReference type="ARBA" id="ARBA00005745"/>
    </source>
</evidence>
<keyword evidence="6 8" id="KW-1133">Transmembrane helix</keyword>
<evidence type="ECO:0000313" key="11">
    <source>
        <dbReference type="Proteomes" id="UP000034364"/>
    </source>
</evidence>
<comment type="subcellular location">
    <subcellularLocation>
        <location evidence="1">Cell inner membrane</location>
        <topology evidence="1">Multi-pass membrane protein</topology>
    </subcellularLocation>
</comment>
<dbReference type="InterPro" id="IPR003004">
    <property type="entry name" value="GspF/PilC"/>
</dbReference>
<proteinExistence type="inferred from homology"/>
<keyword evidence="5 8" id="KW-0812">Transmembrane</keyword>
<reference evidence="10 11" key="1">
    <citation type="journal article" date="2015" name="Nature">
        <title>rRNA introns, odd ribosomes, and small enigmatic genomes across a large radiation of phyla.</title>
        <authorList>
            <person name="Brown C.T."/>
            <person name="Hug L.A."/>
            <person name="Thomas B.C."/>
            <person name="Sharon I."/>
            <person name="Castelle C.J."/>
            <person name="Singh A."/>
            <person name="Wilkins M.J."/>
            <person name="Williams K.H."/>
            <person name="Banfield J.F."/>
        </authorList>
    </citation>
    <scope>NUCLEOTIDE SEQUENCE [LARGE SCALE GENOMIC DNA]</scope>
</reference>
<evidence type="ECO:0000313" key="10">
    <source>
        <dbReference type="EMBL" id="KKU63684.1"/>
    </source>
</evidence>
<accession>A0A0G1S2I6</accession>
<dbReference type="GO" id="GO:0015628">
    <property type="term" value="P:protein secretion by the type II secretion system"/>
    <property type="evidence" value="ECO:0007669"/>
    <property type="project" value="TreeGrafter"/>
</dbReference>
<dbReference type="InterPro" id="IPR018076">
    <property type="entry name" value="T2SS_GspF_dom"/>
</dbReference>